<reference evidence="3" key="1">
    <citation type="journal article" date="2008" name="Insect Biochem. Mol. Biol.">
        <title>The genome of a lepidopteran model insect, the silkworm Bombyx mori.</title>
        <authorList>
            <consortium name="International Silkworm Genome Consortium"/>
        </authorList>
    </citation>
    <scope>NUCLEOTIDE SEQUENCE [LARGE SCALE GENOMIC DNA]</scope>
    <source>
        <strain evidence="3">p50T</strain>
    </source>
</reference>
<dbReference type="EnsemblMetazoa" id="XM_004932320.3">
    <property type="protein sequence ID" value="XP_004932377.1"/>
    <property type="gene ID" value="LOC101740610"/>
</dbReference>
<dbReference type="Proteomes" id="UP000005204">
    <property type="component" value="Unassembled WGS sequence"/>
</dbReference>
<protein>
    <submittedName>
        <fullName evidence="2">Uncharacterized protein</fullName>
    </submittedName>
</protein>
<proteinExistence type="predicted"/>
<organism evidence="2 3">
    <name type="scientific">Bombyx mori</name>
    <name type="common">Silk moth</name>
    <dbReference type="NCBI Taxonomy" id="7091"/>
    <lineage>
        <taxon>Eukaryota</taxon>
        <taxon>Metazoa</taxon>
        <taxon>Ecdysozoa</taxon>
        <taxon>Arthropoda</taxon>
        <taxon>Hexapoda</taxon>
        <taxon>Insecta</taxon>
        <taxon>Pterygota</taxon>
        <taxon>Neoptera</taxon>
        <taxon>Endopterygota</taxon>
        <taxon>Lepidoptera</taxon>
        <taxon>Glossata</taxon>
        <taxon>Ditrysia</taxon>
        <taxon>Bombycoidea</taxon>
        <taxon>Bombycidae</taxon>
        <taxon>Bombycinae</taxon>
        <taxon>Bombyx</taxon>
    </lineage>
</organism>
<accession>A0A8R2AX66</accession>
<dbReference type="AlphaFoldDB" id="A0A8R2AX66"/>
<reference evidence="2" key="2">
    <citation type="submission" date="2022-06" db="UniProtKB">
        <authorList>
            <consortium name="EnsemblMetazoa"/>
        </authorList>
    </citation>
    <scope>IDENTIFICATION</scope>
    <source>
        <strain evidence="2">p50T (Dazao)</strain>
    </source>
</reference>
<name>A0A8R2AX66_BOMMO</name>
<evidence type="ECO:0000313" key="3">
    <source>
        <dbReference type="Proteomes" id="UP000005204"/>
    </source>
</evidence>
<keyword evidence="1" id="KW-0732">Signal</keyword>
<evidence type="ECO:0000256" key="1">
    <source>
        <dbReference type="SAM" id="SignalP"/>
    </source>
</evidence>
<evidence type="ECO:0000313" key="2">
    <source>
        <dbReference type="EnsemblMetazoa" id="XP_004932377.1"/>
    </source>
</evidence>
<feature type="chain" id="PRO_5035739808" evidence="1">
    <location>
        <begin position="18"/>
        <end position="103"/>
    </location>
</feature>
<keyword evidence="3" id="KW-1185">Reference proteome</keyword>
<feature type="signal peptide" evidence="1">
    <location>
        <begin position="1"/>
        <end position="17"/>
    </location>
</feature>
<sequence>MKLLIFYLICLVCFTSAWRVFPLPSESDASGSQWVNPTPVFKPFSSSTVPRVFPPYVFPPLLVSTGLPIRPTSVWKAYTMTTEEVNYPYSTKIVQDEYQAFDA</sequence>